<dbReference type="InterPro" id="IPR029479">
    <property type="entry name" value="Nitroreductase"/>
</dbReference>
<dbReference type="OrthoDB" id="9804207at2"/>
<feature type="domain" description="Nitroreductase" evidence="9">
    <location>
        <begin position="8"/>
        <end position="162"/>
    </location>
</feature>
<dbReference type="PIRSF" id="PIRSF000232">
    <property type="entry name" value="YdjA"/>
    <property type="match status" value="1"/>
</dbReference>
<keyword evidence="3 7" id="KW-0288">FMN</keyword>
<evidence type="ECO:0000256" key="3">
    <source>
        <dbReference type="ARBA" id="ARBA00022643"/>
    </source>
</evidence>
<evidence type="ECO:0000313" key="12">
    <source>
        <dbReference type="Proteomes" id="UP000215738"/>
    </source>
</evidence>
<dbReference type="SUPFAM" id="SSF55469">
    <property type="entry name" value="FMN-dependent nitroreductase-like"/>
    <property type="match status" value="1"/>
</dbReference>
<dbReference type="InterPro" id="IPR026021">
    <property type="entry name" value="YdjA-like"/>
</dbReference>
<organism evidence="11 13">
    <name type="scientific">Actinobacillus seminis</name>
    <dbReference type="NCBI Taxonomy" id="722"/>
    <lineage>
        <taxon>Bacteria</taxon>
        <taxon>Pseudomonadati</taxon>
        <taxon>Pseudomonadota</taxon>
        <taxon>Gammaproteobacteria</taxon>
        <taxon>Pasteurellales</taxon>
        <taxon>Pasteurellaceae</taxon>
        <taxon>Actinobacillus</taxon>
    </lineage>
</organism>
<sequence length="184" mass="20530">MDTLQLLTTRHSEKQLSAPAPNKAQLEQLFQAASHAPDHGKLQPYRFIVMENAGMEKLGELLKSAVIEFNLGEERLKKAENLVKRAPMCIGIVAKIDKTVVKVPVWEQMLAAGCSAYAIQLAANAQGFANVWITGPWIDGCDLRNAFGCDENDKIIALLMIGTAEEKITREPRPFKFDEFVRYL</sequence>
<dbReference type="GO" id="GO:0016491">
    <property type="term" value="F:oxidoreductase activity"/>
    <property type="evidence" value="ECO:0007669"/>
    <property type="project" value="UniProtKB-UniRule"/>
</dbReference>
<evidence type="ECO:0000313" key="10">
    <source>
        <dbReference type="EMBL" id="OZN24936.1"/>
    </source>
</evidence>
<proteinExistence type="inferred from homology"/>
<keyword evidence="6 7" id="KW-0520">NAD</keyword>
<dbReference type="Pfam" id="PF00881">
    <property type="entry name" value="Nitroreductase"/>
    <property type="match status" value="1"/>
</dbReference>
<dbReference type="InterPro" id="IPR000415">
    <property type="entry name" value="Nitroreductase-like"/>
</dbReference>
<dbReference type="AlphaFoldDB" id="A0A263HEF0"/>
<evidence type="ECO:0000256" key="1">
    <source>
        <dbReference type="ARBA" id="ARBA00007118"/>
    </source>
</evidence>
<keyword evidence="4 7" id="KW-0521">NADP</keyword>
<keyword evidence="12" id="KW-1185">Reference proteome</keyword>
<dbReference type="FunCoup" id="A0A263HEF0">
    <property type="interactions" value="136"/>
</dbReference>
<evidence type="ECO:0000313" key="11">
    <source>
        <dbReference type="EMBL" id="SUU36476.1"/>
    </source>
</evidence>
<dbReference type="PANTHER" id="PTHR43821:SF1">
    <property type="entry name" value="NAD(P)H NITROREDUCTASE YDJA-RELATED"/>
    <property type="match status" value="1"/>
</dbReference>
<evidence type="ECO:0000256" key="4">
    <source>
        <dbReference type="ARBA" id="ARBA00022857"/>
    </source>
</evidence>
<keyword evidence="2 7" id="KW-0285">Flavoprotein</keyword>
<comment type="similarity">
    <text evidence="1 7">Belongs to the nitroreductase family.</text>
</comment>
<dbReference type="InParanoid" id="A0A263HEF0"/>
<dbReference type="RefSeq" id="WP_094946389.1">
    <property type="nucleotide sequence ID" value="NZ_JBMHIA010000003.1"/>
</dbReference>
<evidence type="ECO:0000259" key="9">
    <source>
        <dbReference type="Pfam" id="PF00881"/>
    </source>
</evidence>
<accession>A0A263HEF0</accession>
<dbReference type="EMBL" id="NLFK01000005">
    <property type="protein sequence ID" value="OZN24936.1"/>
    <property type="molecule type" value="Genomic_DNA"/>
</dbReference>
<feature type="binding site" description="in other chain" evidence="8">
    <location>
        <begin position="10"/>
        <end position="12"/>
    </location>
    <ligand>
        <name>FMN</name>
        <dbReference type="ChEBI" id="CHEBI:58210"/>
        <note>ligand shared between dimeric partners</note>
    </ligand>
</feature>
<gene>
    <name evidence="11" type="primary">ydjA</name>
    <name evidence="10" type="ORF">CFY87_06300</name>
    <name evidence="11" type="ORF">NCTC10851_01235</name>
</gene>
<dbReference type="Proteomes" id="UP000254507">
    <property type="component" value="Unassembled WGS sequence"/>
</dbReference>
<dbReference type="Proteomes" id="UP000215738">
    <property type="component" value="Unassembled WGS sequence"/>
</dbReference>
<dbReference type="CDD" id="cd02135">
    <property type="entry name" value="YdjA-like"/>
    <property type="match status" value="1"/>
</dbReference>
<dbReference type="PANTHER" id="PTHR43821">
    <property type="entry name" value="NAD(P)H NITROREDUCTASE YDJA-RELATED"/>
    <property type="match status" value="1"/>
</dbReference>
<dbReference type="EC" id="1.-.-.-" evidence="7"/>
<evidence type="ECO:0000256" key="8">
    <source>
        <dbReference type="PIRSR" id="PIRSR000232-1"/>
    </source>
</evidence>
<evidence type="ECO:0000313" key="13">
    <source>
        <dbReference type="Proteomes" id="UP000254507"/>
    </source>
</evidence>
<reference evidence="11 13" key="2">
    <citation type="submission" date="2018-06" db="EMBL/GenBank/DDBJ databases">
        <authorList>
            <consortium name="Pathogen Informatics"/>
            <person name="Doyle S."/>
        </authorList>
    </citation>
    <scope>NUCLEOTIDE SEQUENCE [LARGE SCALE GENOMIC DNA]</scope>
    <source>
        <strain evidence="11 13">NCTC10851</strain>
    </source>
</reference>
<evidence type="ECO:0000256" key="7">
    <source>
        <dbReference type="PIRNR" id="PIRNR000232"/>
    </source>
</evidence>
<evidence type="ECO:0000256" key="5">
    <source>
        <dbReference type="ARBA" id="ARBA00023002"/>
    </source>
</evidence>
<dbReference type="InterPro" id="IPR052530">
    <property type="entry name" value="NAD(P)H_nitroreductase"/>
</dbReference>
<keyword evidence="5 7" id="KW-0560">Oxidoreductase</keyword>
<dbReference type="Gene3D" id="3.40.109.10">
    <property type="entry name" value="NADH Oxidase"/>
    <property type="match status" value="1"/>
</dbReference>
<evidence type="ECO:0000256" key="6">
    <source>
        <dbReference type="ARBA" id="ARBA00023027"/>
    </source>
</evidence>
<protein>
    <recommendedName>
        <fullName evidence="7">Putative NAD(P)H nitroreductase</fullName>
        <ecNumber evidence="7">1.-.-.-</ecNumber>
    </recommendedName>
</protein>
<name>A0A263HEF0_9PAST</name>
<dbReference type="EMBL" id="UFSB01000001">
    <property type="protein sequence ID" value="SUU36476.1"/>
    <property type="molecule type" value="Genomic_DNA"/>
</dbReference>
<feature type="binding site" description="in other chain" evidence="8">
    <location>
        <begin position="132"/>
        <end position="134"/>
    </location>
    <ligand>
        <name>FMN</name>
        <dbReference type="ChEBI" id="CHEBI:58210"/>
        <note>ligand shared between dimeric partners</note>
    </ligand>
</feature>
<reference evidence="10 12" key="1">
    <citation type="submission" date="2017-07" db="EMBL/GenBank/DDBJ databases">
        <title>Virulence factors identified in Actinobacillus seminis.</title>
        <authorList>
            <person name="Negrete-Abascal E."/>
            <person name="Vaca-Pacheco S."/>
            <person name="Montes-Garcia F."/>
            <person name="Leyto-Gil A.M."/>
            <person name="Fragoso-Garcia E."/>
            <person name="Carvente-Garcia R."/>
            <person name="Perez-Agueros S."/>
            <person name="Castelan-Sanchez H.G."/>
            <person name="Garcia-Molina A."/>
            <person name="Villamar T.E."/>
            <person name="Vazquez-Cruz C."/>
        </authorList>
    </citation>
    <scope>NUCLEOTIDE SEQUENCE [LARGE SCALE GENOMIC DNA]</scope>
    <source>
        <strain evidence="10 12">ATCC 15768</strain>
    </source>
</reference>
<comment type="cofactor">
    <cofactor evidence="8">
        <name>FMN</name>
        <dbReference type="ChEBI" id="CHEBI:58210"/>
    </cofactor>
    <text evidence="8">Binds 1 FMN per subunit.</text>
</comment>
<evidence type="ECO:0000256" key="2">
    <source>
        <dbReference type="ARBA" id="ARBA00022630"/>
    </source>
</evidence>
<feature type="binding site" evidence="8">
    <location>
        <position position="39"/>
    </location>
    <ligand>
        <name>FMN</name>
        <dbReference type="ChEBI" id="CHEBI:58210"/>
        <note>ligand shared between dimeric partners</note>
    </ligand>
</feature>